<keyword evidence="8 11" id="KW-0472">Membrane</keyword>
<dbReference type="OrthoDB" id="417272at2759"/>
<keyword evidence="5" id="KW-0808">Transferase</keyword>
<protein>
    <recommendedName>
        <fullName evidence="3">1,3-beta-glucan synthase</fullName>
        <ecNumber evidence="3">2.4.1.34</ecNumber>
    </recommendedName>
</protein>
<evidence type="ECO:0000256" key="4">
    <source>
        <dbReference type="ARBA" id="ARBA00022676"/>
    </source>
</evidence>
<proteinExistence type="inferred from homology"/>
<dbReference type="GO" id="GO:0006075">
    <property type="term" value="P:(1-&gt;3)-beta-D-glucan biosynthetic process"/>
    <property type="evidence" value="ECO:0007669"/>
    <property type="project" value="InterPro"/>
</dbReference>
<dbReference type="InterPro" id="IPR003440">
    <property type="entry name" value="Glyco_trans_48_dom"/>
</dbReference>
<evidence type="ECO:0000259" key="12">
    <source>
        <dbReference type="SMART" id="SM01205"/>
    </source>
</evidence>
<keyword evidence="7 11" id="KW-1133">Transmembrane helix</keyword>
<feature type="transmembrane region" description="Helical" evidence="11">
    <location>
        <begin position="2097"/>
        <end position="2117"/>
    </location>
</feature>
<evidence type="ECO:0000313" key="14">
    <source>
        <dbReference type="Proteomes" id="UP000041254"/>
    </source>
</evidence>
<feature type="transmembrane region" description="Helical" evidence="11">
    <location>
        <begin position="1848"/>
        <end position="1869"/>
    </location>
</feature>
<dbReference type="GO" id="GO:0005886">
    <property type="term" value="C:plasma membrane"/>
    <property type="evidence" value="ECO:0007669"/>
    <property type="project" value="TreeGrafter"/>
</dbReference>
<feature type="transmembrane region" description="Helical" evidence="11">
    <location>
        <begin position="1881"/>
        <end position="1904"/>
    </location>
</feature>
<evidence type="ECO:0000256" key="6">
    <source>
        <dbReference type="ARBA" id="ARBA00022692"/>
    </source>
</evidence>
<feature type="domain" description="1,3-beta-glucan synthase component FKS1-like" evidence="12">
    <location>
        <begin position="188"/>
        <end position="284"/>
    </location>
</feature>
<feature type="transmembrane region" description="Helical" evidence="11">
    <location>
        <begin position="557"/>
        <end position="585"/>
    </location>
</feature>
<evidence type="ECO:0000256" key="5">
    <source>
        <dbReference type="ARBA" id="ARBA00022679"/>
    </source>
</evidence>
<dbReference type="PANTHER" id="PTHR12741:SF48">
    <property type="entry name" value="1,3-BETA-GLUCAN SYNTHASE COMPONENT FKS1-RELATED"/>
    <property type="match status" value="1"/>
</dbReference>
<evidence type="ECO:0000256" key="10">
    <source>
        <dbReference type="SAM" id="MobiDB-lite"/>
    </source>
</evidence>
<keyword evidence="14" id="KW-1185">Reference proteome</keyword>
<dbReference type="Pfam" id="PF14288">
    <property type="entry name" value="FKS1_dom1"/>
    <property type="match status" value="1"/>
</dbReference>
<organism evidence="13 14">
    <name type="scientific">Vitrella brassicaformis (strain CCMP3155)</name>
    <dbReference type="NCBI Taxonomy" id="1169540"/>
    <lineage>
        <taxon>Eukaryota</taxon>
        <taxon>Sar</taxon>
        <taxon>Alveolata</taxon>
        <taxon>Colpodellida</taxon>
        <taxon>Vitrellaceae</taxon>
        <taxon>Vitrella</taxon>
    </lineage>
</organism>
<dbReference type="GO" id="GO:0003843">
    <property type="term" value="F:1,3-beta-D-glucan synthase activity"/>
    <property type="evidence" value="ECO:0007669"/>
    <property type="project" value="UniProtKB-EC"/>
</dbReference>
<keyword evidence="4" id="KW-0328">Glycosyltransferase</keyword>
<dbReference type="VEuPathDB" id="CryptoDB:Vbra_21658"/>
<feature type="transmembrane region" description="Helical" evidence="11">
    <location>
        <begin position="2054"/>
        <end position="2076"/>
    </location>
</feature>
<dbReference type="PhylomeDB" id="A0A0G4FSV3"/>
<evidence type="ECO:0000256" key="9">
    <source>
        <dbReference type="ARBA" id="ARBA00047777"/>
    </source>
</evidence>
<feature type="compositionally biased region" description="Low complexity" evidence="10">
    <location>
        <begin position="739"/>
        <end position="752"/>
    </location>
</feature>
<feature type="transmembrane region" description="Helical" evidence="11">
    <location>
        <begin position="332"/>
        <end position="351"/>
    </location>
</feature>
<keyword evidence="6 11" id="KW-0812">Transmembrane</keyword>
<feature type="transmembrane region" description="Helical" evidence="11">
    <location>
        <begin position="502"/>
        <end position="529"/>
    </location>
</feature>
<sequence length="2171" mass="248108">MSGGPRRQSSGSADASSVVVASAMSVVKWPRSETVKANLFDMLSGRFTGIEYLGQEKSFSRQQLVEMERKLQRVMQLFVVQGAGSSGGRTAWDECLERFKFQEDSLFNQYEDVCHTLLGMILRDEGAGTGGDVSQVVSKSGFKSLEEHCLYRYHRRLFKNYRRWARFIKVKPFGWDVIASVEPTSRPLQMAREVALWKLIWGESANLRHCPEMICCLFHWFVTSWGRVDTANLPSYLETITPVISLFWDEMNRPFGDHPVKLNYDDFNELFWQGDRLHAHFFKTHVWDGNLFGYIQQWTCNPSFMSGEANHGKKTFVEHRHYLNFFRTWWRVYEWHVLVLVLLLWLNTIMRPESQVSSARSDVYWGMGIMIATGAGAFAVFLDILFTWLSPTPMLSRLRELCRQTTHWYWISQQLLSGIKVGFFAAAVRAYVTGGATAPALKCDGCVGGLFLLWWGLQGLRLLLLRPIRHLAGGCCRRGPSWQNVGSFVGNPFLLVQEYRHLISYAAFWLPIVAIKVGVSFIVYCYGFVDLIEFIGHPDSTITYHTLGYEIEDTTSWSALITLGFPGLIVFFFDIMFFYAIYLAVWSWGVGFFRGIGYVTELDQARKVFWLLPLQFDRTLSQDAGGFINKRGKQWSILGYMTCGFCSRRDRSQTKPASYFLKHSRPLYAKPTLKPGHFKAASIVNAPDTCGSITTSVTPTERVMQGRERSPPSSHTGQMKPGVSPRMLEEGEPATEGNAAASPTPTTVTAAAKQRRAMPQHPPGWWSRELLGGPQSTCKIPAEVVEHQLRRFAFIWNEVVESWREEDIIDNGERLKLQFNELPAIQFTDLQHIWSGEACVEWDASECRLPVWLYSDIFPTFFRECELFHQKVADIWSVQRDHHRRHSFRSQYLLETLPVSAAEAVCGGTSGAGARHNFRKAGTEFYEKLLGSFKGERGEMQHVLRLGLLEVFESLSFYIARYYTNGPSLVKAVSALCQRVGSDPFFLSFLDLTALKNINEALANALQSAQDDSSTDSDLGLDPKLMDFNRKLLRTLGTIVLPALLESTGKQVLESDLFEQSFPELPAFLHALSDCAPATHLSYANGYTGNATMTAAVGRNAFATGAEASGAPGTGKDLSPERVDEKGLKIRPAGAAWEGDVEKSFPFDLTDDVNPFVVNLDDCLRLFYRRACRVLRAQSYKPKTALAQMRLKSFASSLFMEIPEAPSVMRMVSMSTLTPYYQEDAMLDDRDLHSKSQEGVTKIEFLRALYPTDWQNFLERVDPQGVLFECYQKEEETLMSLKGQALQQQLQQDPVARKNLHNERMLSRLMRDEMEQWASMRSQTLCRTIRGVMYYEQALQVLAWLELQEVKGNRYHLSRDRNVLTFEQEKKLNWQAVPVPPDSPRRLSIFTDMYNRWVNRNQKKPYSLDPASQAIATLRFQYVVTAQTLGDDIKNATANRAAALRVRALTELLQRYPGLRAACVESCEMPGTRRPVKCSTLFKWDEEQQRLVRVYRVVLGLLEGPAHKRNPIVGEGKAENQNHAVIFTRGETLQAIDMNQELHLEEAFKLRNLLQEFARDQKIGIVGFREPPMGSSATTCSWTANWNPFTFCVFETRAFHMPLRVRLHYGHPDVIDRFLIQTMGGESKASSIICVSEDVYCGLNVIQRGYSISQVDYIEAVKGWPNDLDQLVAFFRKCGAGSAEAQSFSRDSNRLAKNVDFFYLLSLWAAWPGWHIANILVLFSVWTYLYARILLGSLTVTTSDAMNEVLVNWDSKQWSMMDHISLGLFVFFYVKFFAMIAVEEGIARGWQHLLYHIKSLSILHFTFTIGTWTTAFDDTMLYGRAKYQNAGRGLQIAHKDFRHIWQMYFYSHWQPAVELLLLLIFYSGGQSFLPVNAARTWFFWIVAISWLYMPFLYNPLGFAWSRLVEDLRLWQRWMISQGVTDPQESWWGWWRLQMNGRCKALRQNRLIILVRNMRFLLLALCIFTATAFRRDMYLFNQLAPPIVMTGCLLMGLMLAARGEHTRFTLTYGTWPTAFARVMPLLRFIGWIVTGTLFAAVLFTMEVTFGELLGGLAAVLMVLWTLAHSAVETVGYFEGWIDFTMQPMIVETVRLCHLTLGYAIFMPLFALAALKYFLNASEWQTNYMWHTNVTSTIKTSQIEMANLVRKGTISTLVKGHYERFGRLEETSP</sequence>
<feature type="transmembrane region" description="Helical" evidence="11">
    <location>
        <begin position="363"/>
        <end position="389"/>
    </location>
</feature>
<evidence type="ECO:0000313" key="13">
    <source>
        <dbReference type="EMBL" id="CEM17389.1"/>
    </source>
</evidence>
<dbReference type="EC" id="2.4.1.34" evidence="3"/>
<dbReference type="InterPro" id="IPR026899">
    <property type="entry name" value="FKS1-like_dom1"/>
</dbReference>
<evidence type="ECO:0000256" key="2">
    <source>
        <dbReference type="ARBA" id="ARBA00009040"/>
    </source>
</evidence>
<dbReference type="EMBL" id="CDMY01000488">
    <property type="protein sequence ID" value="CEM17389.1"/>
    <property type="molecule type" value="Genomic_DNA"/>
</dbReference>
<feature type="transmembrane region" description="Helical" evidence="11">
    <location>
        <begin position="1978"/>
        <end position="2000"/>
    </location>
</feature>
<dbReference type="PANTHER" id="PTHR12741">
    <property type="entry name" value="LYST-INTERACTING PROTEIN LIP5 DOPAMINE RESPONSIVE PROTEIN DRG-1"/>
    <property type="match status" value="1"/>
</dbReference>
<feature type="transmembrane region" description="Helical" evidence="11">
    <location>
        <begin position="1763"/>
        <end position="1782"/>
    </location>
</feature>
<evidence type="ECO:0000256" key="7">
    <source>
        <dbReference type="ARBA" id="ARBA00022989"/>
    </source>
</evidence>
<reference evidence="13 14" key="1">
    <citation type="submission" date="2014-11" db="EMBL/GenBank/DDBJ databases">
        <authorList>
            <person name="Zhu J."/>
            <person name="Qi W."/>
            <person name="Song R."/>
        </authorList>
    </citation>
    <scope>NUCLEOTIDE SEQUENCE [LARGE SCALE GENOMIC DNA]</scope>
</reference>
<gene>
    <name evidence="13" type="ORF">Vbra_21658</name>
</gene>
<evidence type="ECO:0000256" key="3">
    <source>
        <dbReference type="ARBA" id="ARBA00012589"/>
    </source>
</evidence>
<comment type="catalytic activity">
    <reaction evidence="9">
        <text>[(1-&gt;3)-beta-D-glucosyl](n) + UDP-alpha-D-glucose = [(1-&gt;3)-beta-D-glucosyl](n+1) + UDP + H(+)</text>
        <dbReference type="Rhea" id="RHEA:21476"/>
        <dbReference type="Rhea" id="RHEA-COMP:11146"/>
        <dbReference type="Rhea" id="RHEA-COMP:14303"/>
        <dbReference type="ChEBI" id="CHEBI:15378"/>
        <dbReference type="ChEBI" id="CHEBI:37671"/>
        <dbReference type="ChEBI" id="CHEBI:58223"/>
        <dbReference type="ChEBI" id="CHEBI:58885"/>
        <dbReference type="EC" id="2.4.1.34"/>
    </reaction>
</comment>
<dbReference type="STRING" id="1169540.A0A0G4FSV3"/>
<evidence type="ECO:0000256" key="1">
    <source>
        <dbReference type="ARBA" id="ARBA00004141"/>
    </source>
</evidence>
<evidence type="ECO:0000256" key="11">
    <source>
        <dbReference type="SAM" id="Phobius"/>
    </source>
</evidence>
<accession>A0A0G4FSV3</accession>
<name>A0A0G4FSV3_VITBC</name>
<feature type="transmembrane region" description="Helical" evidence="11">
    <location>
        <begin position="1950"/>
        <end position="1972"/>
    </location>
</feature>
<comment type="similarity">
    <text evidence="2">Belongs to the glycosyltransferase 48 family.</text>
</comment>
<dbReference type="GO" id="GO:0000148">
    <property type="term" value="C:1,3-beta-D-glucan synthase complex"/>
    <property type="evidence" value="ECO:0007669"/>
    <property type="project" value="InterPro"/>
</dbReference>
<dbReference type="InParanoid" id="A0A0G4FSV3"/>
<comment type="subcellular location">
    <subcellularLocation>
        <location evidence="1">Membrane</location>
        <topology evidence="1">Multi-pass membrane protein</topology>
    </subcellularLocation>
</comment>
<dbReference type="SMART" id="SM01205">
    <property type="entry name" value="FKS1_dom1"/>
    <property type="match status" value="1"/>
</dbReference>
<dbReference type="Proteomes" id="UP000041254">
    <property type="component" value="Unassembled WGS sequence"/>
</dbReference>
<feature type="transmembrane region" description="Helical" evidence="11">
    <location>
        <begin position="1701"/>
        <end position="1729"/>
    </location>
</feature>
<evidence type="ECO:0000256" key="8">
    <source>
        <dbReference type="ARBA" id="ARBA00023136"/>
    </source>
</evidence>
<feature type="region of interest" description="Disordered" evidence="10">
    <location>
        <begin position="692"/>
        <end position="765"/>
    </location>
</feature>
<dbReference type="Pfam" id="PF02364">
    <property type="entry name" value="Glucan_synthase"/>
    <property type="match status" value="1"/>
</dbReference>
<feature type="transmembrane region" description="Helical" evidence="11">
    <location>
        <begin position="2021"/>
        <end position="2042"/>
    </location>
</feature>